<dbReference type="InterPro" id="IPR027038">
    <property type="entry name" value="RanGap"/>
</dbReference>
<keyword evidence="3" id="KW-0677">Repeat</keyword>
<sequence>MATLHFKPEHKSSDVFDISGKALKLTSGEDIEPILKDLQKLPTVTKIDFNGNTIGVEASKKLSECIAQTPAIYENLQEVNFADLYTSRLVDEVVDSLNYLLPALLKCSNLYIVNLSDNAFGLRTIDILEKFISNAVQLQHLILSNNGMGPFAGERIGKALYVLAENKKKNKKPLLETFICGRNRLENGSTKFLSLGLKNHAEGLKSIKLYQNGIRPTGIITLLKYGLQYNTALEILDLQDNTLTSSAALVLCEYLQKWNKTLKELNLNDCLLKTKGSDALLKKFQELTFENLEVLKLQYNELSHESMVNHLIPALSKKHLPNLKFLELNGNRLEEDSDDLETLIEAFDGELDELDDFEEIDSDEEDEEEEEEEEEGNAEKLEELDSAALEKDLKEQEVDKLSSLLETTHI</sequence>
<comment type="caution">
    <text evidence="5">The sequence shown here is derived from an EMBL/GenBank/DDBJ whole genome shotgun (WGS) entry which is preliminary data.</text>
</comment>
<dbReference type="GO" id="GO:0005096">
    <property type="term" value="F:GTPase activator activity"/>
    <property type="evidence" value="ECO:0007669"/>
    <property type="project" value="UniProtKB-KW"/>
</dbReference>
<dbReference type="PANTHER" id="PTHR24113">
    <property type="entry name" value="RAN GTPASE-ACTIVATING PROTEIN 1"/>
    <property type="match status" value="1"/>
</dbReference>
<dbReference type="FunCoup" id="A0A1E5RE31">
    <property type="interactions" value="168"/>
</dbReference>
<accession>A0A1E5RE31</accession>
<evidence type="ECO:0000256" key="2">
    <source>
        <dbReference type="ARBA" id="ARBA00022614"/>
    </source>
</evidence>
<evidence type="ECO:0000256" key="1">
    <source>
        <dbReference type="ARBA" id="ARBA00022468"/>
    </source>
</evidence>
<keyword evidence="1" id="KW-0343">GTPase activation</keyword>
<dbReference type="GO" id="GO:0005829">
    <property type="term" value="C:cytosol"/>
    <property type="evidence" value="ECO:0007669"/>
    <property type="project" value="TreeGrafter"/>
</dbReference>
<dbReference type="InterPro" id="IPR001611">
    <property type="entry name" value="Leu-rich_rpt"/>
</dbReference>
<protein>
    <submittedName>
        <fullName evidence="5">Ran GTPase-activating protein 1</fullName>
    </submittedName>
</protein>
<organism evidence="5 6">
    <name type="scientific">Hanseniaspora osmophila</name>
    <dbReference type="NCBI Taxonomy" id="56408"/>
    <lineage>
        <taxon>Eukaryota</taxon>
        <taxon>Fungi</taxon>
        <taxon>Dikarya</taxon>
        <taxon>Ascomycota</taxon>
        <taxon>Saccharomycotina</taxon>
        <taxon>Saccharomycetes</taxon>
        <taxon>Saccharomycodales</taxon>
        <taxon>Saccharomycodaceae</taxon>
        <taxon>Hanseniaspora</taxon>
    </lineage>
</organism>
<dbReference type="EMBL" id="LPNM01000007">
    <property type="protein sequence ID" value="OEJ85150.1"/>
    <property type="molecule type" value="Genomic_DNA"/>
</dbReference>
<dbReference type="GO" id="GO:0031267">
    <property type="term" value="F:small GTPase binding"/>
    <property type="evidence" value="ECO:0007669"/>
    <property type="project" value="TreeGrafter"/>
</dbReference>
<dbReference type="OrthoDB" id="184583at2759"/>
<dbReference type="AlphaFoldDB" id="A0A1E5RE31"/>
<feature type="region of interest" description="Disordered" evidence="4">
    <location>
        <begin position="354"/>
        <end position="410"/>
    </location>
</feature>
<feature type="compositionally biased region" description="Acidic residues" evidence="4">
    <location>
        <begin position="354"/>
        <end position="376"/>
    </location>
</feature>
<dbReference type="SMART" id="SM00368">
    <property type="entry name" value="LRR_RI"/>
    <property type="match status" value="5"/>
</dbReference>
<dbReference type="STRING" id="56408.A0A1E5RE31"/>
<dbReference type="Proteomes" id="UP000095728">
    <property type="component" value="Unassembled WGS sequence"/>
</dbReference>
<keyword evidence="2" id="KW-0433">Leucine-rich repeat</keyword>
<gene>
    <name evidence="5" type="ORF">AWRI3579_g2087</name>
</gene>
<dbReference type="InterPro" id="IPR032675">
    <property type="entry name" value="LRR_dom_sf"/>
</dbReference>
<dbReference type="Pfam" id="PF13516">
    <property type="entry name" value="LRR_6"/>
    <property type="match status" value="1"/>
</dbReference>
<reference evidence="6" key="1">
    <citation type="journal article" date="2016" name="Genome Announc.">
        <title>Genome sequences of three species of Hanseniaspora isolated from spontaneous wine fermentations.</title>
        <authorList>
            <person name="Sternes P.R."/>
            <person name="Lee D."/>
            <person name="Kutyna D.R."/>
            <person name="Borneman A.R."/>
        </authorList>
    </citation>
    <scope>NUCLEOTIDE SEQUENCE [LARGE SCALE GENOMIC DNA]</scope>
    <source>
        <strain evidence="6">AWRI3579</strain>
    </source>
</reference>
<feature type="compositionally biased region" description="Basic and acidic residues" evidence="4">
    <location>
        <begin position="377"/>
        <end position="400"/>
    </location>
</feature>
<dbReference type="PANTHER" id="PTHR24113:SF12">
    <property type="entry name" value="RAN GTPASE-ACTIVATING PROTEIN 1"/>
    <property type="match status" value="1"/>
</dbReference>
<dbReference type="SUPFAM" id="SSF52047">
    <property type="entry name" value="RNI-like"/>
    <property type="match status" value="1"/>
</dbReference>
<keyword evidence="6" id="KW-1185">Reference proteome</keyword>
<dbReference type="InParanoid" id="A0A1E5RE31"/>
<dbReference type="GO" id="GO:0048471">
    <property type="term" value="C:perinuclear region of cytoplasm"/>
    <property type="evidence" value="ECO:0007669"/>
    <property type="project" value="TreeGrafter"/>
</dbReference>
<evidence type="ECO:0000256" key="3">
    <source>
        <dbReference type="ARBA" id="ARBA00022737"/>
    </source>
</evidence>
<dbReference type="GO" id="GO:0006913">
    <property type="term" value="P:nucleocytoplasmic transport"/>
    <property type="evidence" value="ECO:0007669"/>
    <property type="project" value="TreeGrafter"/>
</dbReference>
<dbReference type="Gene3D" id="3.80.10.10">
    <property type="entry name" value="Ribonuclease Inhibitor"/>
    <property type="match status" value="1"/>
</dbReference>
<evidence type="ECO:0000313" key="6">
    <source>
        <dbReference type="Proteomes" id="UP000095728"/>
    </source>
</evidence>
<evidence type="ECO:0000313" key="5">
    <source>
        <dbReference type="EMBL" id="OEJ85150.1"/>
    </source>
</evidence>
<evidence type="ECO:0000256" key="4">
    <source>
        <dbReference type="SAM" id="MobiDB-lite"/>
    </source>
</evidence>
<name>A0A1E5RE31_9ASCO</name>
<proteinExistence type="predicted"/>
<dbReference type="GO" id="GO:0005634">
    <property type="term" value="C:nucleus"/>
    <property type="evidence" value="ECO:0007669"/>
    <property type="project" value="TreeGrafter"/>
</dbReference>